<feature type="domain" description="Ig-like" evidence="2">
    <location>
        <begin position="1"/>
        <end position="53"/>
    </location>
</feature>
<dbReference type="Gene3D" id="2.60.40.10">
    <property type="entry name" value="Immunoglobulins"/>
    <property type="match status" value="1"/>
</dbReference>
<dbReference type="EMBL" id="JAWQEG010004597">
    <property type="protein sequence ID" value="KAK3860968.1"/>
    <property type="molecule type" value="Genomic_DNA"/>
</dbReference>
<comment type="caution">
    <text evidence="3">The sequence shown here is derived from an EMBL/GenBank/DDBJ whole genome shotgun (WGS) entry which is preliminary data.</text>
</comment>
<evidence type="ECO:0000256" key="1">
    <source>
        <dbReference type="SAM" id="Phobius"/>
    </source>
</evidence>
<keyword evidence="1" id="KW-0472">Membrane</keyword>
<name>A0AAE1ET27_PETCI</name>
<dbReference type="AlphaFoldDB" id="A0AAE1ET27"/>
<dbReference type="InterPro" id="IPR013783">
    <property type="entry name" value="Ig-like_fold"/>
</dbReference>
<feature type="transmembrane region" description="Helical" evidence="1">
    <location>
        <begin position="80"/>
        <end position="99"/>
    </location>
</feature>
<keyword evidence="1" id="KW-0812">Transmembrane</keyword>
<dbReference type="PROSITE" id="PS50835">
    <property type="entry name" value="IG_LIKE"/>
    <property type="match status" value="1"/>
</dbReference>
<gene>
    <name evidence="3" type="ORF">Pcinc_033030</name>
</gene>
<organism evidence="3 4">
    <name type="scientific">Petrolisthes cinctipes</name>
    <name type="common">Flat porcelain crab</name>
    <dbReference type="NCBI Taxonomy" id="88211"/>
    <lineage>
        <taxon>Eukaryota</taxon>
        <taxon>Metazoa</taxon>
        <taxon>Ecdysozoa</taxon>
        <taxon>Arthropoda</taxon>
        <taxon>Crustacea</taxon>
        <taxon>Multicrustacea</taxon>
        <taxon>Malacostraca</taxon>
        <taxon>Eumalacostraca</taxon>
        <taxon>Eucarida</taxon>
        <taxon>Decapoda</taxon>
        <taxon>Pleocyemata</taxon>
        <taxon>Anomura</taxon>
        <taxon>Galatheoidea</taxon>
        <taxon>Porcellanidae</taxon>
        <taxon>Petrolisthes</taxon>
    </lineage>
</organism>
<evidence type="ECO:0000313" key="4">
    <source>
        <dbReference type="Proteomes" id="UP001286313"/>
    </source>
</evidence>
<reference evidence="3" key="1">
    <citation type="submission" date="2023-10" db="EMBL/GenBank/DDBJ databases">
        <title>Genome assemblies of two species of porcelain crab, Petrolisthes cinctipes and Petrolisthes manimaculis (Anomura: Porcellanidae).</title>
        <authorList>
            <person name="Angst P."/>
        </authorList>
    </citation>
    <scope>NUCLEOTIDE SEQUENCE</scope>
    <source>
        <strain evidence="3">PB745_01</strain>
        <tissue evidence="3">Gill</tissue>
    </source>
</reference>
<dbReference type="InterPro" id="IPR007110">
    <property type="entry name" value="Ig-like_dom"/>
</dbReference>
<evidence type="ECO:0000259" key="2">
    <source>
        <dbReference type="PROSITE" id="PS50835"/>
    </source>
</evidence>
<evidence type="ECO:0000313" key="3">
    <source>
        <dbReference type="EMBL" id="KAK3860968.1"/>
    </source>
</evidence>
<proteinExistence type="predicted"/>
<protein>
    <recommendedName>
        <fullName evidence="2">Ig-like domain-containing protein</fullName>
    </recommendedName>
</protein>
<keyword evidence="4" id="KW-1185">Reference proteome</keyword>
<sequence>MGWDLEICPHSVVKETEKSTRRTVSKLMLSAVSEADTGEYTCSPTSLQPAVLTVHVQDSQLQQPVKQDPAGISRAATETVPLHITFTFLLATLTFIHWFA</sequence>
<dbReference type="Proteomes" id="UP001286313">
    <property type="component" value="Unassembled WGS sequence"/>
</dbReference>
<keyword evidence="1" id="KW-1133">Transmembrane helix</keyword>
<accession>A0AAE1ET27</accession>